<evidence type="ECO:0000313" key="2">
    <source>
        <dbReference type="Proteomes" id="UP001107558"/>
    </source>
</evidence>
<evidence type="ECO:0008006" key="3">
    <source>
        <dbReference type="Google" id="ProtNLM"/>
    </source>
</evidence>
<protein>
    <recommendedName>
        <fullName evidence="3">LITAF domain-containing protein</fullName>
    </recommendedName>
</protein>
<organism evidence="1 2">
    <name type="scientific">Polypedilum vanderplanki</name>
    <name type="common">Sleeping chironomid midge</name>
    <dbReference type="NCBI Taxonomy" id="319348"/>
    <lineage>
        <taxon>Eukaryota</taxon>
        <taxon>Metazoa</taxon>
        <taxon>Ecdysozoa</taxon>
        <taxon>Arthropoda</taxon>
        <taxon>Hexapoda</taxon>
        <taxon>Insecta</taxon>
        <taxon>Pterygota</taxon>
        <taxon>Neoptera</taxon>
        <taxon>Endopterygota</taxon>
        <taxon>Diptera</taxon>
        <taxon>Nematocera</taxon>
        <taxon>Chironomoidea</taxon>
        <taxon>Chironomidae</taxon>
        <taxon>Chironominae</taxon>
        <taxon>Polypedilum</taxon>
        <taxon>Polypedilum</taxon>
    </lineage>
</organism>
<dbReference type="AlphaFoldDB" id="A0A9J6CH74"/>
<proteinExistence type="predicted"/>
<evidence type="ECO:0000313" key="1">
    <source>
        <dbReference type="EMBL" id="KAG5681396.1"/>
    </source>
</evidence>
<comment type="caution">
    <text evidence="1">The sequence shown here is derived from an EMBL/GenBank/DDBJ whole genome shotgun (WGS) entry which is preliminary data.</text>
</comment>
<accession>A0A9J6CH74</accession>
<sequence length="85" mass="9933">MDQQFIVHGSDPSRQLLRTHFVFNQTFKMHPIILPCPFCKAVVKTKVMKTKNWFLYYCCCYCCCQSRETIHKCGKCGKYLATVDA</sequence>
<gene>
    <name evidence="1" type="ORF">PVAND_010837</name>
</gene>
<name>A0A9J6CH74_POLVA</name>
<keyword evidence="2" id="KW-1185">Reference proteome</keyword>
<dbReference type="Proteomes" id="UP001107558">
    <property type="component" value="Chromosome 1"/>
</dbReference>
<reference evidence="1" key="1">
    <citation type="submission" date="2021-03" db="EMBL/GenBank/DDBJ databases">
        <title>Chromosome level genome of the anhydrobiotic midge Polypedilum vanderplanki.</title>
        <authorList>
            <person name="Yoshida Y."/>
            <person name="Kikawada T."/>
            <person name="Gusev O."/>
        </authorList>
    </citation>
    <scope>NUCLEOTIDE SEQUENCE</scope>
    <source>
        <strain evidence="1">NIAS01</strain>
        <tissue evidence="1">Whole body or cell culture</tissue>
    </source>
</reference>
<dbReference type="EMBL" id="JADBJN010000001">
    <property type="protein sequence ID" value="KAG5681396.1"/>
    <property type="molecule type" value="Genomic_DNA"/>
</dbReference>